<keyword evidence="1" id="KW-1133">Transmembrane helix</keyword>
<keyword evidence="1" id="KW-0812">Transmembrane</keyword>
<feature type="transmembrane region" description="Helical" evidence="1">
    <location>
        <begin position="369"/>
        <end position="388"/>
    </location>
</feature>
<dbReference type="EMBL" id="SPUK01000009">
    <property type="protein sequence ID" value="TQV94571.1"/>
    <property type="molecule type" value="Genomic_DNA"/>
</dbReference>
<keyword evidence="1" id="KW-0472">Membrane</keyword>
<evidence type="ECO:0000313" key="4">
    <source>
        <dbReference type="Proteomes" id="UP000315783"/>
    </source>
</evidence>
<sequence length="788" mass="87928">MPPRHLLLCCLIAAPARAGWWDDFSNNLASDLAPILALFGEQVTKQFLSESTTALDTFIFAMVPLGILTAVVSAIRVCGGPSLRAFVGRAQEGSGVAEAELCSSTSRDACELYRNGAVVRVFGRPKILELIHVPDDVNYYQYEQPSSGCSEAKTKCGIYTFREYIDSSAARDAGWTEDGVPTRADGEVGRGPRSGFAPNPNLSLNYGIKKYPRYVSWLAACTGLVLQFAVLLFAALATYKWRWKKNDAPAPSWAFPMMVFGTIMQCAGMWLCAHLIDASTKERVFRKTKPLSRPSPSSLHVVQPGNQVIGDQTFDSCSFQDELTLKREYITSWKDSQQSDRPKMTAGSVAVTMVGFILQFVSLRAVHSAISVFQLGAILAMSFIRSMLRAQRLEKEQNLLYHLHDEVQGHELDWLALHMQTNREDAEIRPSASLHRERPPMIAGTNSGVQSIDGVRTLHEFESCVNGVGPACAITYSVSPPTSASELQEHIKEQHISWLKKHECPPNSNLPRIGVQLFYKRARLAELTSQAELSSPRLSNAWGDDLVKVRSSARQLRSAIEVAADIIFSRANIKKTWKEANVFTWSANLSWYSKSVGQAGSSLVHLSLKRFLAADNQMPGWHTEQDFLEAILGLSAWSLASYQASVVSDDADDIRRTITKTQFERILAADGKSAEHLTEIETTMKFWVEEFPATTRRQLIFDPRNIDMNKSRSPATLWLQDGPWTFRAKVGSGQMTDVKKSRPPIDKVIIIKKDRGVDTGSQFQYFSRRIRRHKRCTITYVTVTTDVV</sequence>
<dbReference type="STRING" id="43265.A0A545VXJ6"/>
<feature type="transmembrane region" description="Helical" evidence="1">
    <location>
        <begin position="214"/>
        <end position="241"/>
    </location>
</feature>
<accession>A0A545VXJ6</accession>
<feature type="signal peptide" evidence="2">
    <location>
        <begin position="1"/>
        <end position="18"/>
    </location>
</feature>
<keyword evidence="2" id="KW-0732">Signal</keyword>
<dbReference type="Proteomes" id="UP000315783">
    <property type="component" value="Unassembled WGS sequence"/>
</dbReference>
<protein>
    <submittedName>
        <fullName evidence="3">Pfs</fullName>
    </submittedName>
</protein>
<organism evidence="3 4">
    <name type="scientific">Cordyceps javanica</name>
    <dbReference type="NCBI Taxonomy" id="43265"/>
    <lineage>
        <taxon>Eukaryota</taxon>
        <taxon>Fungi</taxon>
        <taxon>Dikarya</taxon>
        <taxon>Ascomycota</taxon>
        <taxon>Pezizomycotina</taxon>
        <taxon>Sordariomycetes</taxon>
        <taxon>Hypocreomycetidae</taxon>
        <taxon>Hypocreales</taxon>
        <taxon>Cordycipitaceae</taxon>
        <taxon>Cordyceps</taxon>
    </lineage>
</organism>
<feature type="chain" id="PRO_5022180397" evidence="2">
    <location>
        <begin position="19"/>
        <end position="788"/>
    </location>
</feature>
<evidence type="ECO:0000256" key="2">
    <source>
        <dbReference type="SAM" id="SignalP"/>
    </source>
</evidence>
<dbReference type="OrthoDB" id="7464126at2759"/>
<proteinExistence type="predicted"/>
<reference evidence="3 4" key="1">
    <citation type="journal article" date="2019" name="Appl. Microbiol. Biotechnol.">
        <title>Genome sequence of Isaria javanica and comparative genome analysis insights into family S53 peptidase evolution in fungal entomopathogens.</title>
        <authorList>
            <person name="Lin R."/>
            <person name="Zhang X."/>
            <person name="Xin B."/>
            <person name="Zou M."/>
            <person name="Gao Y."/>
            <person name="Qin F."/>
            <person name="Hu Q."/>
            <person name="Xie B."/>
            <person name="Cheng X."/>
        </authorList>
    </citation>
    <scope>NUCLEOTIDE SEQUENCE [LARGE SCALE GENOMIC DNA]</scope>
    <source>
        <strain evidence="3 4">IJ1G</strain>
    </source>
</reference>
<gene>
    <name evidence="3" type="ORF">IF1G_06582</name>
</gene>
<feature type="transmembrane region" description="Helical" evidence="1">
    <location>
        <begin position="58"/>
        <end position="79"/>
    </location>
</feature>
<evidence type="ECO:0000256" key="1">
    <source>
        <dbReference type="SAM" id="Phobius"/>
    </source>
</evidence>
<name>A0A545VXJ6_9HYPO</name>
<feature type="transmembrane region" description="Helical" evidence="1">
    <location>
        <begin position="253"/>
        <end position="276"/>
    </location>
</feature>
<evidence type="ECO:0000313" key="3">
    <source>
        <dbReference type="EMBL" id="TQV94571.1"/>
    </source>
</evidence>
<dbReference type="AlphaFoldDB" id="A0A545VXJ6"/>
<keyword evidence="4" id="KW-1185">Reference proteome</keyword>
<comment type="caution">
    <text evidence="3">The sequence shown here is derived from an EMBL/GenBank/DDBJ whole genome shotgun (WGS) entry which is preliminary data.</text>
</comment>